<organism evidence="2 3">
    <name type="scientific">Bacillus thermozeamaize</name>
    <dbReference type="NCBI Taxonomy" id="230954"/>
    <lineage>
        <taxon>Bacteria</taxon>
        <taxon>Bacillati</taxon>
        <taxon>Bacillota</taxon>
        <taxon>Bacilli</taxon>
        <taxon>Bacillales</taxon>
        <taxon>Bacillaceae</taxon>
        <taxon>Bacillus</taxon>
    </lineage>
</organism>
<dbReference type="SUPFAM" id="SSF159006">
    <property type="entry name" value="YopX-like"/>
    <property type="match status" value="1"/>
</dbReference>
<dbReference type="Gene3D" id="2.30.30.290">
    <property type="entry name" value="YopX-like domains"/>
    <property type="match status" value="1"/>
</dbReference>
<sequence>MRELKFRAWSIEKQSWVYFRIDNVPTWVHPAEVYQYIGLKDKNGREIYEGDIVTGWFNNQKIVGQVFYGSNAAFFIQRKDLLGISLINADSWLEVIGNVYENPELLNA</sequence>
<dbReference type="InterPro" id="IPR023385">
    <property type="entry name" value="YopX-like_C"/>
</dbReference>
<dbReference type="Pfam" id="PF09643">
    <property type="entry name" value="YopX"/>
    <property type="match status" value="1"/>
</dbReference>
<gene>
    <name evidence="2" type="ORF">BAA01_09315</name>
</gene>
<comment type="caution">
    <text evidence="2">The sequence shown here is derived from an EMBL/GenBank/DDBJ whole genome shotgun (WGS) entry which is preliminary data.</text>
</comment>
<feature type="domain" description="YopX protein" evidence="1">
    <location>
        <begin position="32"/>
        <end position="106"/>
    </location>
</feature>
<protein>
    <recommendedName>
        <fullName evidence="1">YopX protein domain-containing protein</fullName>
    </recommendedName>
</protein>
<evidence type="ECO:0000259" key="1">
    <source>
        <dbReference type="Pfam" id="PF09643"/>
    </source>
</evidence>
<dbReference type="EMBL" id="LZRT01000098">
    <property type="protein sequence ID" value="OUM85660.1"/>
    <property type="molecule type" value="Genomic_DNA"/>
</dbReference>
<reference evidence="3" key="1">
    <citation type="submission" date="2016-06" db="EMBL/GenBank/DDBJ databases">
        <authorList>
            <person name="Nascimento L."/>
            <person name="Pereira R.V."/>
            <person name="Martins L.F."/>
            <person name="Quaggio R.B."/>
            <person name="Silva A.M."/>
            <person name="Setubal J.C."/>
        </authorList>
    </citation>
    <scope>NUCLEOTIDE SEQUENCE [LARGE SCALE GENOMIC DNA]</scope>
</reference>
<accession>A0A1Y3PEB5</accession>
<proteinExistence type="predicted"/>
<evidence type="ECO:0000313" key="3">
    <source>
        <dbReference type="Proteomes" id="UP000196475"/>
    </source>
</evidence>
<evidence type="ECO:0000313" key="2">
    <source>
        <dbReference type="EMBL" id="OUM85660.1"/>
    </source>
</evidence>
<dbReference type="InterPro" id="IPR019096">
    <property type="entry name" value="YopX_protein"/>
</dbReference>
<dbReference type="AlphaFoldDB" id="A0A1Y3PEB5"/>
<dbReference type="Proteomes" id="UP000196475">
    <property type="component" value="Unassembled WGS sequence"/>
</dbReference>
<name>A0A1Y3PEB5_9BACI</name>